<organism evidence="3 4">
    <name type="scientific">Aerophobetes bacterium</name>
    <dbReference type="NCBI Taxonomy" id="2030807"/>
    <lineage>
        <taxon>Bacteria</taxon>
        <taxon>Candidatus Aerophobota</taxon>
    </lineage>
</organism>
<evidence type="ECO:0008006" key="5">
    <source>
        <dbReference type="Google" id="ProtNLM"/>
    </source>
</evidence>
<name>A0A2A4YDT8_UNCAE</name>
<feature type="compositionally biased region" description="Basic and acidic residues" evidence="1">
    <location>
        <begin position="237"/>
        <end position="256"/>
    </location>
</feature>
<feature type="compositionally biased region" description="Polar residues" evidence="1">
    <location>
        <begin position="218"/>
        <end position="235"/>
    </location>
</feature>
<feature type="compositionally biased region" description="Low complexity" evidence="1">
    <location>
        <begin position="136"/>
        <end position="185"/>
    </location>
</feature>
<feature type="compositionally biased region" description="Low complexity" evidence="1">
    <location>
        <begin position="193"/>
        <end position="202"/>
    </location>
</feature>
<dbReference type="Proteomes" id="UP000217838">
    <property type="component" value="Unassembled WGS sequence"/>
</dbReference>
<dbReference type="EMBL" id="NVUU01000078">
    <property type="protein sequence ID" value="PCI92953.1"/>
    <property type="molecule type" value="Genomic_DNA"/>
</dbReference>
<keyword evidence="2" id="KW-0732">Signal</keyword>
<evidence type="ECO:0000313" key="3">
    <source>
        <dbReference type="EMBL" id="PCI92953.1"/>
    </source>
</evidence>
<accession>A0A2A4YDT8</accession>
<feature type="region of interest" description="Disordered" evidence="1">
    <location>
        <begin position="108"/>
        <end position="336"/>
    </location>
</feature>
<evidence type="ECO:0000256" key="1">
    <source>
        <dbReference type="SAM" id="MobiDB-lite"/>
    </source>
</evidence>
<evidence type="ECO:0000313" key="4">
    <source>
        <dbReference type="Proteomes" id="UP000217838"/>
    </source>
</evidence>
<comment type="caution">
    <text evidence="3">The sequence shown here is derived from an EMBL/GenBank/DDBJ whole genome shotgun (WGS) entry which is preliminary data.</text>
</comment>
<gene>
    <name evidence="3" type="ORF">COB11_06225</name>
</gene>
<feature type="compositionally biased region" description="Polar residues" evidence="1">
    <location>
        <begin position="111"/>
        <end position="126"/>
    </location>
</feature>
<reference evidence="4" key="1">
    <citation type="submission" date="2017-08" db="EMBL/GenBank/DDBJ databases">
        <title>A dynamic microbial community with high functional redundancy inhabits the cold, oxic subseafloor aquifer.</title>
        <authorList>
            <person name="Tully B.J."/>
            <person name="Wheat C.G."/>
            <person name="Glazer B.T."/>
            <person name="Huber J.A."/>
        </authorList>
    </citation>
    <scope>NUCLEOTIDE SEQUENCE [LARGE SCALE GENOMIC DNA]</scope>
</reference>
<proteinExistence type="predicted"/>
<evidence type="ECO:0000256" key="2">
    <source>
        <dbReference type="SAM" id="SignalP"/>
    </source>
</evidence>
<dbReference type="AlphaFoldDB" id="A0A2A4YDT8"/>
<feature type="compositionally biased region" description="Low complexity" evidence="1">
    <location>
        <begin position="310"/>
        <end position="320"/>
    </location>
</feature>
<feature type="chain" id="PRO_5012178684" description="DUF3300 domain-containing protein" evidence="2">
    <location>
        <begin position="25"/>
        <end position="336"/>
    </location>
</feature>
<feature type="signal peptide" evidence="2">
    <location>
        <begin position="1"/>
        <end position="24"/>
    </location>
</feature>
<sequence>MENKRLVGAFVAAAIGLSPMLAIADASSPYMHRKQQVEDARRPQPSQMTTQEKQFAMKLSDLHRQIFVYQFTPSQRQETMALVTTNANRGWRSTKITPEMAVEEVIKNHRGISTGQGQTDMKNESGSGYYKKRNNRQQGSQQRSSSTRNSQQQRSYGSQQRGSQQGNQEENQQNSGYYNQYQQQRPHPRRGYNNQSQQQNQQDGRIYGGSDTDENWQEQDNGYQSPSRQRGSQNPREIYEDSQNERSQRNYNKRDTNSPYSRSKKQQQRQPSSGYSYSETPSSSYKSKSKRSEKKMQRSQSNRSKGYWYNSDSSPSSSDSSKSRKSNKSTQRGYWD</sequence>
<protein>
    <recommendedName>
        <fullName evidence="5">DUF3300 domain-containing protein</fullName>
    </recommendedName>
</protein>
<feature type="compositionally biased region" description="Low complexity" evidence="1">
    <location>
        <begin position="268"/>
        <end position="286"/>
    </location>
</feature>